<protein>
    <submittedName>
        <fullName evidence="1">Uncharacterized protein</fullName>
    </submittedName>
</protein>
<reference evidence="1" key="1">
    <citation type="submission" date="2019-12" db="EMBL/GenBank/DDBJ databases">
        <title>Genome sequencing and annotation of Brassica cretica.</title>
        <authorList>
            <person name="Studholme D.J."/>
            <person name="Sarris P."/>
        </authorList>
    </citation>
    <scope>NUCLEOTIDE SEQUENCE</scope>
    <source>
        <strain evidence="1">PFS-109/04</strain>
        <tissue evidence="1">Leaf</tissue>
    </source>
</reference>
<proteinExistence type="predicted"/>
<dbReference type="Proteomes" id="UP000712600">
    <property type="component" value="Unassembled WGS sequence"/>
</dbReference>
<gene>
    <name evidence="1" type="ORF">F2Q69_00037711</name>
</gene>
<sequence>MGLLSRFDRVTETKSFWEKVHFIISSRSLDSPQGDSLEVTISSLRPSPPLSASSPSLSVSVCLQPSRPSPTVSSRLRLSLFVRMDNEDTMNLEDNEYMSGDEMVDQNSDEDEAVAVEDTLIRTAENRRKRGGKRRHSRCWKHFNIIGENYPDGSNDIQ</sequence>
<evidence type="ECO:0000313" key="1">
    <source>
        <dbReference type="EMBL" id="KAF3603618.1"/>
    </source>
</evidence>
<dbReference type="EMBL" id="QGKX02000004">
    <property type="protein sequence ID" value="KAF3603618.1"/>
    <property type="molecule type" value="Genomic_DNA"/>
</dbReference>
<dbReference type="AlphaFoldDB" id="A0A8S9SS85"/>
<accession>A0A8S9SS85</accession>
<comment type="caution">
    <text evidence="1">The sequence shown here is derived from an EMBL/GenBank/DDBJ whole genome shotgun (WGS) entry which is preliminary data.</text>
</comment>
<evidence type="ECO:0000313" key="2">
    <source>
        <dbReference type="Proteomes" id="UP000712600"/>
    </source>
</evidence>
<organism evidence="1 2">
    <name type="scientific">Brassica cretica</name>
    <name type="common">Mustard</name>
    <dbReference type="NCBI Taxonomy" id="69181"/>
    <lineage>
        <taxon>Eukaryota</taxon>
        <taxon>Viridiplantae</taxon>
        <taxon>Streptophyta</taxon>
        <taxon>Embryophyta</taxon>
        <taxon>Tracheophyta</taxon>
        <taxon>Spermatophyta</taxon>
        <taxon>Magnoliopsida</taxon>
        <taxon>eudicotyledons</taxon>
        <taxon>Gunneridae</taxon>
        <taxon>Pentapetalae</taxon>
        <taxon>rosids</taxon>
        <taxon>malvids</taxon>
        <taxon>Brassicales</taxon>
        <taxon>Brassicaceae</taxon>
        <taxon>Brassiceae</taxon>
        <taxon>Brassica</taxon>
    </lineage>
</organism>
<name>A0A8S9SS85_BRACR</name>